<dbReference type="GO" id="GO:0006508">
    <property type="term" value="P:proteolysis"/>
    <property type="evidence" value="ECO:0007669"/>
    <property type="project" value="InterPro"/>
</dbReference>
<proteinExistence type="predicted"/>
<evidence type="ECO:0000313" key="2">
    <source>
        <dbReference type="EMBL" id="SEF45555.1"/>
    </source>
</evidence>
<dbReference type="OrthoDB" id="9764939at2"/>
<dbReference type="InterPro" id="IPR045175">
    <property type="entry name" value="M28_fam"/>
</dbReference>
<evidence type="ECO:0000313" key="3">
    <source>
        <dbReference type="Proteomes" id="UP000236731"/>
    </source>
</evidence>
<dbReference type="AlphaFoldDB" id="A0A1H5S4N3"/>
<dbReference type="RefSeq" id="WP_160003596.1">
    <property type="nucleotide sequence ID" value="NZ_CP049246.1"/>
</dbReference>
<dbReference type="Pfam" id="PF04389">
    <property type="entry name" value="Peptidase_M28"/>
    <property type="match status" value="1"/>
</dbReference>
<name>A0A1H5S4N3_9SPHI</name>
<protein>
    <submittedName>
        <fullName evidence="2">Outer membrane protein beta-barrel domain-containing protein</fullName>
    </submittedName>
</protein>
<accession>A0A1H5S4N3</accession>
<evidence type="ECO:0000259" key="1">
    <source>
        <dbReference type="Pfam" id="PF04389"/>
    </source>
</evidence>
<dbReference type="EMBL" id="FNUT01000001">
    <property type="protein sequence ID" value="SEF45555.1"/>
    <property type="molecule type" value="Genomic_DNA"/>
</dbReference>
<feature type="domain" description="Peptidase M28" evidence="1">
    <location>
        <begin position="89"/>
        <end position="287"/>
    </location>
</feature>
<dbReference type="SUPFAM" id="SSF53187">
    <property type="entry name" value="Zn-dependent exopeptidases"/>
    <property type="match status" value="1"/>
</dbReference>
<dbReference type="PANTHER" id="PTHR12147">
    <property type="entry name" value="METALLOPEPTIDASE M28 FAMILY MEMBER"/>
    <property type="match status" value="1"/>
</dbReference>
<dbReference type="InterPro" id="IPR007484">
    <property type="entry name" value="Peptidase_M28"/>
</dbReference>
<dbReference type="PANTHER" id="PTHR12147:SF26">
    <property type="entry name" value="PEPTIDASE M28 DOMAIN-CONTAINING PROTEIN"/>
    <property type="match status" value="1"/>
</dbReference>
<sequence>MKKFYIFFLLIFLVQLTFGQTFSSDKLSKHVHYLASEELEGRALGTAGKDKATAYILDHFQSAGLQPFFPSYKQEFELKIDLAWLMATNVVGLVEGSDPALKQEYIVLGAHYDHLGRTRDSKDYYPGADDNASGVATLLELASYYGKPENRPKRSLIFIAFDAEESGLNGSKYFVDHLATDTLIQIKAMFSFDMVGMLSKNGGLGLKGIGTLANGKELAHKHARELQVKNVSSLIEMRTDTDPFGKKGIPAIHVYTGSKSPYHKPADKADLLDYPGMEKVAQYTADLVDDLASQPEILAISSMDVKRGKGGRNYQRFTYGLTFGLGSSSHSYKEEFFDAKEDAAASGGVRLQYRFHRQFSLSLEGLYNYNSSQSAQQTFSREGIMVPLNLQFGTNFYVFAGAYYTHYLKAKIGDQKLDFKDSLRKQEWGANYGVGINYLRYDVRLQGTRGFQSIYNDGPKVIPRGFYISFTYNL</sequence>
<dbReference type="Gene3D" id="2.40.160.20">
    <property type="match status" value="1"/>
</dbReference>
<reference evidence="3" key="1">
    <citation type="submission" date="2016-10" db="EMBL/GenBank/DDBJ databases">
        <authorList>
            <person name="Varghese N."/>
            <person name="Submissions S."/>
        </authorList>
    </citation>
    <scope>NUCLEOTIDE SEQUENCE [LARGE SCALE GENOMIC DNA]</scope>
    <source>
        <strain evidence="3">DSM 22361</strain>
    </source>
</reference>
<organism evidence="2 3">
    <name type="scientific">Sphingobacterium lactis</name>
    <dbReference type="NCBI Taxonomy" id="797291"/>
    <lineage>
        <taxon>Bacteria</taxon>
        <taxon>Pseudomonadati</taxon>
        <taxon>Bacteroidota</taxon>
        <taxon>Sphingobacteriia</taxon>
        <taxon>Sphingobacteriales</taxon>
        <taxon>Sphingobacteriaceae</taxon>
        <taxon>Sphingobacterium</taxon>
    </lineage>
</organism>
<dbReference type="Proteomes" id="UP000236731">
    <property type="component" value="Unassembled WGS sequence"/>
</dbReference>
<dbReference type="Gene3D" id="3.40.630.10">
    <property type="entry name" value="Zn peptidases"/>
    <property type="match status" value="1"/>
</dbReference>
<dbReference type="GO" id="GO:0008235">
    <property type="term" value="F:metalloexopeptidase activity"/>
    <property type="evidence" value="ECO:0007669"/>
    <property type="project" value="InterPro"/>
</dbReference>
<gene>
    <name evidence="2" type="ORF">SAMN05421877_101165</name>
</gene>
<keyword evidence="3" id="KW-1185">Reference proteome</keyword>